<feature type="transmembrane region" description="Helical" evidence="1">
    <location>
        <begin position="146"/>
        <end position="166"/>
    </location>
</feature>
<evidence type="ECO:0000256" key="1">
    <source>
        <dbReference type="SAM" id="Phobius"/>
    </source>
</evidence>
<feature type="transmembrane region" description="Helical" evidence="1">
    <location>
        <begin position="7"/>
        <end position="27"/>
    </location>
</feature>
<keyword evidence="1" id="KW-1133">Transmembrane helix</keyword>
<dbReference type="Proteomes" id="UP000199400">
    <property type="component" value="Unassembled WGS sequence"/>
</dbReference>
<proteinExistence type="predicted"/>
<dbReference type="AlphaFoldDB" id="A0A1I2H9G5"/>
<feature type="transmembrane region" description="Helical" evidence="1">
    <location>
        <begin position="204"/>
        <end position="226"/>
    </location>
</feature>
<keyword evidence="1" id="KW-0812">Transmembrane</keyword>
<name>A0A1I2H9G5_9BACT</name>
<gene>
    <name evidence="2" type="ORF">SAMN02745121_07840</name>
</gene>
<evidence type="ECO:0008006" key="4">
    <source>
        <dbReference type="Google" id="ProtNLM"/>
    </source>
</evidence>
<dbReference type="EMBL" id="FOMX01000040">
    <property type="protein sequence ID" value="SFF26844.1"/>
    <property type="molecule type" value="Genomic_DNA"/>
</dbReference>
<organism evidence="2 3">
    <name type="scientific">Nannocystis exedens</name>
    <dbReference type="NCBI Taxonomy" id="54"/>
    <lineage>
        <taxon>Bacteria</taxon>
        <taxon>Pseudomonadati</taxon>
        <taxon>Myxococcota</taxon>
        <taxon>Polyangia</taxon>
        <taxon>Nannocystales</taxon>
        <taxon>Nannocystaceae</taxon>
        <taxon>Nannocystis</taxon>
    </lineage>
</organism>
<dbReference type="Pfam" id="PF13787">
    <property type="entry name" value="HXXEE"/>
    <property type="match status" value="1"/>
</dbReference>
<keyword evidence="3" id="KW-1185">Reference proteome</keyword>
<reference evidence="3" key="1">
    <citation type="submission" date="2016-10" db="EMBL/GenBank/DDBJ databases">
        <authorList>
            <person name="Varghese N."/>
            <person name="Submissions S."/>
        </authorList>
    </citation>
    <scope>NUCLEOTIDE SEQUENCE [LARGE SCALE GENOMIC DNA]</scope>
    <source>
        <strain evidence="3">ATCC 25963</strain>
    </source>
</reference>
<sequence length="232" mass="24324">MRVDDILYGWPYVALIAGALLSLVLVLRPRPAGAPPRLRDPSWLLQIGLPVYMLHQFEEHGRDVFGRPYPFLAEFCRTLGHPDLAACPADPAFLFAVNVGAVWIAFISGAVVGPRNAMVGAAALGIPLANAVVHVGPAVVTQRYNPGVLTSVVLLAPLALIGLRGLWAAGLIDRTRVVAVVAVGLLLHACLLASLVAVERGVLSHAGLLASQVALGFVPLLVGLALGNARRA</sequence>
<keyword evidence="1" id="KW-0472">Membrane</keyword>
<accession>A0A1I2H9G5</accession>
<feature type="transmembrane region" description="Helical" evidence="1">
    <location>
        <begin position="178"/>
        <end position="198"/>
    </location>
</feature>
<protein>
    <recommendedName>
        <fullName evidence="4">HXXEE domain-containing protein</fullName>
    </recommendedName>
</protein>
<feature type="transmembrane region" description="Helical" evidence="1">
    <location>
        <begin position="92"/>
        <end position="112"/>
    </location>
</feature>
<dbReference type="InterPro" id="IPR025671">
    <property type="entry name" value="HXXEE"/>
</dbReference>
<evidence type="ECO:0000313" key="3">
    <source>
        <dbReference type="Proteomes" id="UP000199400"/>
    </source>
</evidence>
<feature type="transmembrane region" description="Helical" evidence="1">
    <location>
        <begin position="119"/>
        <end position="140"/>
    </location>
</feature>
<evidence type="ECO:0000313" key="2">
    <source>
        <dbReference type="EMBL" id="SFF26844.1"/>
    </source>
</evidence>
<dbReference type="STRING" id="54.SAMN02745121_07840"/>